<sequence>MGIRNTKVMNEQESSFERAQKHVQDLKGWYNHLLVYVVVNSAYLLFYFGLFDRGAISSYIPWWSPVIMLVVWGISVGIHFIVVNKGNFINRSYKNWENRKIKEFLEREEAKQADINKWE</sequence>
<evidence type="ECO:0000259" key="2">
    <source>
        <dbReference type="Pfam" id="PF13239"/>
    </source>
</evidence>
<evidence type="ECO:0000313" key="4">
    <source>
        <dbReference type="Proteomes" id="UP000001601"/>
    </source>
</evidence>
<gene>
    <name evidence="3" type="ORF">MED217_07566</name>
</gene>
<feature type="transmembrane region" description="Helical" evidence="1">
    <location>
        <begin position="29"/>
        <end position="50"/>
    </location>
</feature>
<evidence type="ECO:0000313" key="3">
    <source>
        <dbReference type="EMBL" id="EAQ49245.1"/>
    </source>
</evidence>
<dbReference type="HOGENOM" id="CLU_173284_0_0_10"/>
<dbReference type="AlphaFoldDB" id="A3XMH4"/>
<name>A3XMH4_LEEBM</name>
<evidence type="ECO:0000256" key="1">
    <source>
        <dbReference type="SAM" id="Phobius"/>
    </source>
</evidence>
<dbReference type="RefSeq" id="WP_009779894.1">
    <property type="nucleotide sequence ID" value="NZ_CH672395.1"/>
</dbReference>
<dbReference type="Pfam" id="PF13239">
    <property type="entry name" value="2TM"/>
    <property type="match status" value="1"/>
</dbReference>
<dbReference type="Proteomes" id="UP000001601">
    <property type="component" value="Unassembled WGS sequence"/>
</dbReference>
<keyword evidence="1" id="KW-0472">Membrane</keyword>
<dbReference type="InterPro" id="IPR025698">
    <property type="entry name" value="2TM_dom"/>
</dbReference>
<dbReference type="eggNOG" id="ENOG5030ZJ6">
    <property type="taxonomic scope" value="Bacteria"/>
</dbReference>
<dbReference type="STRING" id="398720.MED217_07566"/>
<feature type="transmembrane region" description="Helical" evidence="1">
    <location>
        <begin position="62"/>
        <end position="83"/>
    </location>
</feature>
<keyword evidence="1" id="KW-0812">Transmembrane</keyword>
<protein>
    <recommendedName>
        <fullName evidence="2">2TM domain-containing protein</fullName>
    </recommendedName>
</protein>
<dbReference type="EMBL" id="AANC01000005">
    <property type="protein sequence ID" value="EAQ49245.1"/>
    <property type="molecule type" value="Genomic_DNA"/>
</dbReference>
<proteinExistence type="predicted"/>
<organism evidence="3 4">
    <name type="scientific">Leeuwenhoekiella blandensis (strain CECT 7118 / CCUG 51940 / KCTC 22103 / MED217)</name>
    <name type="common">Flavobacterium sp. (strain MED217)</name>
    <dbReference type="NCBI Taxonomy" id="398720"/>
    <lineage>
        <taxon>Bacteria</taxon>
        <taxon>Pseudomonadati</taxon>
        <taxon>Bacteroidota</taxon>
        <taxon>Flavobacteriia</taxon>
        <taxon>Flavobacteriales</taxon>
        <taxon>Flavobacteriaceae</taxon>
        <taxon>Leeuwenhoekiella</taxon>
    </lineage>
</organism>
<feature type="domain" description="2TM" evidence="2">
    <location>
        <begin position="17"/>
        <end position="106"/>
    </location>
</feature>
<dbReference type="OrthoDB" id="8965954at2"/>
<reference evidence="3 4" key="1">
    <citation type="journal article" date="2007" name="Nature">
        <title>Light stimulates growth of proteorhodopsin-containing marine Flavobacteria.</title>
        <authorList>
            <person name="Gomez-Consarnau L."/>
            <person name="Gonzalez J.M."/>
            <person name="Coll-Llado M."/>
            <person name="Gourdon P."/>
            <person name="Pascher T."/>
            <person name="Neutze R."/>
            <person name="Pedros-Alio C."/>
            <person name="Pinhassi J."/>
        </authorList>
    </citation>
    <scope>NUCLEOTIDE SEQUENCE [LARGE SCALE GENOMIC DNA]</scope>
    <source>
        <strain evidence="3 4">MED217</strain>
    </source>
</reference>
<keyword evidence="1" id="KW-1133">Transmembrane helix</keyword>
<accession>A3XMH4</accession>
<comment type="caution">
    <text evidence="3">The sequence shown here is derived from an EMBL/GenBank/DDBJ whole genome shotgun (WGS) entry which is preliminary data.</text>
</comment>
<keyword evidence="4" id="KW-1185">Reference proteome</keyword>